<reference evidence="2 3" key="1">
    <citation type="submission" date="2013-11" db="EMBL/GenBank/DDBJ databases">
        <title>Single cell genomics of uncultured Tannerella BU063 (oral taxon 286).</title>
        <authorList>
            <person name="Beall C.J."/>
            <person name="Campbell A.G."/>
            <person name="Griffen A.L."/>
            <person name="Podar M."/>
            <person name="Leys E.J."/>
        </authorList>
    </citation>
    <scope>NUCLEOTIDE SEQUENCE [LARGE SCALE GENOMIC DNA]</scope>
    <source>
        <strain evidence="2">Cell 5</strain>
    </source>
</reference>
<dbReference type="PATRIC" id="fig|1410950.3.peg.1985"/>
<dbReference type="Proteomes" id="UP000018872">
    <property type="component" value="Unassembled WGS sequence"/>
</dbReference>
<evidence type="ECO:0000313" key="3">
    <source>
        <dbReference type="Proteomes" id="UP000018872"/>
    </source>
</evidence>
<protein>
    <submittedName>
        <fullName evidence="2">Uncharacterized protein</fullName>
    </submittedName>
</protein>
<feature type="region of interest" description="Disordered" evidence="1">
    <location>
        <begin position="37"/>
        <end position="61"/>
    </location>
</feature>
<dbReference type="EMBL" id="AYYC01000731">
    <property type="protein sequence ID" value="ETK03780.1"/>
    <property type="molecule type" value="Genomic_DNA"/>
</dbReference>
<comment type="caution">
    <text evidence="2">The sequence shown here is derived from an EMBL/GenBank/DDBJ whole genome shotgun (WGS) entry which is preliminary data.</text>
</comment>
<dbReference type="AlphaFoldDB" id="W2C9F9"/>
<gene>
    <name evidence="2" type="ORF">T229_12930</name>
</gene>
<evidence type="ECO:0000256" key="1">
    <source>
        <dbReference type="SAM" id="MobiDB-lite"/>
    </source>
</evidence>
<accession>W2C9F9</accession>
<name>W2C9F9_9BACT</name>
<sequence>MINQHMNRNQIANRKKSAAGLLLLVVVLAANYNHTRSEMKGETSISPAATPHEGYAQQQPTLPRDTARCAHPFTADPSIRHAQQ</sequence>
<proteinExistence type="predicted"/>
<organism evidence="2 3">
    <name type="scientific">Tannerella sp. oral taxon BU063 isolate Cell 5</name>
    <dbReference type="NCBI Taxonomy" id="1410950"/>
    <lineage>
        <taxon>Bacteria</taxon>
        <taxon>Pseudomonadati</taxon>
        <taxon>Bacteroidota</taxon>
        <taxon>Bacteroidia</taxon>
        <taxon>Bacteroidales</taxon>
        <taxon>Tannerellaceae</taxon>
        <taxon>Tannerella</taxon>
    </lineage>
</organism>
<evidence type="ECO:0000313" key="2">
    <source>
        <dbReference type="EMBL" id="ETK03780.1"/>
    </source>
</evidence>